<comment type="caution">
    <text evidence="1">The sequence shown here is derived from an EMBL/GenBank/DDBJ whole genome shotgun (WGS) entry which is preliminary data.</text>
</comment>
<gene>
    <name evidence="1" type="ORF">WA026_023761</name>
</gene>
<reference evidence="1 2" key="1">
    <citation type="submission" date="2023-03" db="EMBL/GenBank/DDBJ databases">
        <title>Genome insight into feeding habits of ladybird beetles.</title>
        <authorList>
            <person name="Li H.-S."/>
            <person name="Huang Y.-H."/>
            <person name="Pang H."/>
        </authorList>
    </citation>
    <scope>NUCLEOTIDE SEQUENCE [LARGE SCALE GENOMIC DNA]</scope>
    <source>
        <strain evidence="1">SYSU_2023b</strain>
        <tissue evidence="1">Whole body</tissue>
    </source>
</reference>
<keyword evidence="2" id="KW-1185">Reference proteome</keyword>
<dbReference type="Proteomes" id="UP001431783">
    <property type="component" value="Unassembled WGS sequence"/>
</dbReference>
<dbReference type="AlphaFoldDB" id="A0AAW1TSC1"/>
<proteinExistence type="predicted"/>
<sequence length="246" mass="28705">MARLNAPFKFRQPSFIQLAERSARVSVGDFSQPPLQSPTQPYVMCVSAPKHQISAQLQCYPIIEQLEFWIKHVSCRSNLVDVVRAVFATNGELNYIHRSSNYNRINSRYIISNPTKTPQRVYIIDFLAETKPEANDMGTTSELIQYHCSMNMQLLVSTDDQTRAFHMAPHDWLLDTMQYHGIRDMVLLLFRSYFDDRQQIVEFNEILDVYSPRINGNSTRNSPWSYPVDPYQFNKGKSEFQHDILR</sequence>
<protein>
    <submittedName>
        <fullName evidence="1">Uncharacterized protein</fullName>
    </submittedName>
</protein>
<accession>A0AAW1TSC1</accession>
<evidence type="ECO:0000313" key="2">
    <source>
        <dbReference type="Proteomes" id="UP001431783"/>
    </source>
</evidence>
<evidence type="ECO:0000313" key="1">
    <source>
        <dbReference type="EMBL" id="KAK9873694.1"/>
    </source>
</evidence>
<dbReference type="EMBL" id="JARQZJ010000028">
    <property type="protein sequence ID" value="KAK9873694.1"/>
    <property type="molecule type" value="Genomic_DNA"/>
</dbReference>
<name>A0AAW1TSC1_9CUCU</name>
<organism evidence="1 2">
    <name type="scientific">Henosepilachna vigintioctopunctata</name>
    <dbReference type="NCBI Taxonomy" id="420089"/>
    <lineage>
        <taxon>Eukaryota</taxon>
        <taxon>Metazoa</taxon>
        <taxon>Ecdysozoa</taxon>
        <taxon>Arthropoda</taxon>
        <taxon>Hexapoda</taxon>
        <taxon>Insecta</taxon>
        <taxon>Pterygota</taxon>
        <taxon>Neoptera</taxon>
        <taxon>Endopterygota</taxon>
        <taxon>Coleoptera</taxon>
        <taxon>Polyphaga</taxon>
        <taxon>Cucujiformia</taxon>
        <taxon>Coccinelloidea</taxon>
        <taxon>Coccinellidae</taxon>
        <taxon>Epilachninae</taxon>
        <taxon>Epilachnini</taxon>
        <taxon>Henosepilachna</taxon>
    </lineage>
</organism>